<feature type="domain" description="SPX" evidence="6">
    <location>
        <begin position="1"/>
        <end position="145"/>
    </location>
</feature>
<dbReference type="InterPro" id="IPR051578">
    <property type="entry name" value="GDPD"/>
</dbReference>
<reference evidence="8 9" key="1">
    <citation type="journal article" date="2024" name="IMA Fungus">
        <title>Apiospora arundinis, a panoply of carbohydrate-active enzymes and secondary metabolites.</title>
        <authorList>
            <person name="Sorensen T."/>
            <person name="Petersen C."/>
            <person name="Muurmann A.T."/>
            <person name="Christiansen J.V."/>
            <person name="Brundto M.L."/>
            <person name="Overgaard C.K."/>
            <person name="Boysen A.T."/>
            <person name="Wollenberg R.D."/>
            <person name="Larsen T.O."/>
            <person name="Sorensen J.L."/>
            <person name="Nielsen K.L."/>
            <person name="Sondergaard T.E."/>
        </authorList>
    </citation>
    <scope>NUCLEOTIDE SEQUENCE [LARGE SCALE GENOMIC DNA]</scope>
    <source>
        <strain evidence="8 9">AAU 773</strain>
    </source>
</reference>
<feature type="domain" description="GP-PDE" evidence="7">
    <location>
        <begin position="727"/>
        <end position="1057"/>
    </location>
</feature>
<feature type="region of interest" description="Disordered" evidence="5">
    <location>
        <begin position="807"/>
        <end position="840"/>
    </location>
</feature>
<keyword evidence="3 4" id="KW-0040">ANK repeat</keyword>
<dbReference type="PROSITE" id="PS51704">
    <property type="entry name" value="GP_PDE"/>
    <property type="match status" value="1"/>
</dbReference>
<feature type="repeat" description="ANK" evidence="4">
    <location>
        <begin position="426"/>
        <end position="458"/>
    </location>
</feature>
<dbReference type="Pfam" id="PF25329">
    <property type="entry name" value="C2_GDE1"/>
    <property type="match status" value="1"/>
</dbReference>
<dbReference type="PROSITE" id="PS51382">
    <property type="entry name" value="SPX"/>
    <property type="match status" value="1"/>
</dbReference>
<evidence type="ECO:0000259" key="7">
    <source>
        <dbReference type="PROSITE" id="PS51704"/>
    </source>
</evidence>
<dbReference type="InterPro" id="IPR002110">
    <property type="entry name" value="Ankyrin_rpt"/>
</dbReference>
<dbReference type="EMBL" id="JAPCWZ010000003">
    <property type="protein sequence ID" value="KAK8874705.1"/>
    <property type="molecule type" value="Genomic_DNA"/>
</dbReference>
<keyword evidence="1" id="KW-0677">Repeat</keyword>
<dbReference type="PROSITE" id="PS50088">
    <property type="entry name" value="ANK_REPEAT"/>
    <property type="match status" value="2"/>
</dbReference>
<name>A0ABR2JBS1_9PEZI</name>
<gene>
    <name evidence="8" type="ORF">PGQ11_005219</name>
</gene>
<proteinExistence type="predicted"/>
<dbReference type="InterPro" id="IPR057506">
    <property type="entry name" value="C2_GPCPD1"/>
</dbReference>
<organism evidence="8 9">
    <name type="scientific">Apiospora arundinis</name>
    <dbReference type="NCBI Taxonomy" id="335852"/>
    <lineage>
        <taxon>Eukaryota</taxon>
        <taxon>Fungi</taxon>
        <taxon>Dikarya</taxon>
        <taxon>Ascomycota</taxon>
        <taxon>Pezizomycotina</taxon>
        <taxon>Sordariomycetes</taxon>
        <taxon>Xylariomycetidae</taxon>
        <taxon>Amphisphaeriales</taxon>
        <taxon>Apiosporaceae</taxon>
        <taxon>Apiospora</taxon>
    </lineage>
</organism>
<dbReference type="Proteomes" id="UP001390339">
    <property type="component" value="Unassembled WGS sequence"/>
</dbReference>
<dbReference type="PROSITE" id="PS50007">
    <property type="entry name" value="PIPLC_X_DOMAIN"/>
    <property type="match status" value="1"/>
</dbReference>
<dbReference type="Pfam" id="PF03009">
    <property type="entry name" value="GDPD"/>
    <property type="match status" value="1"/>
</dbReference>
<keyword evidence="2" id="KW-0378">Hydrolase</keyword>
<protein>
    <submittedName>
        <fullName evidence="8">GDPD-domain-containing protein</fullName>
    </submittedName>
</protein>
<dbReference type="PROSITE" id="PS50297">
    <property type="entry name" value="ANK_REP_REGION"/>
    <property type="match status" value="2"/>
</dbReference>
<feature type="compositionally biased region" description="Basic and acidic residues" evidence="5">
    <location>
        <begin position="811"/>
        <end position="829"/>
    </location>
</feature>
<evidence type="ECO:0000256" key="5">
    <source>
        <dbReference type="SAM" id="MobiDB-lite"/>
    </source>
</evidence>
<evidence type="ECO:0000256" key="2">
    <source>
        <dbReference type="ARBA" id="ARBA00022801"/>
    </source>
</evidence>
<dbReference type="Gene3D" id="1.25.40.20">
    <property type="entry name" value="Ankyrin repeat-containing domain"/>
    <property type="match status" value="2"/>
</dbReference>
<comment type="caution">
    <text evidence="8">The sequence shown here is derived from an EMBL/GenBank/DDBJ whole genome shotgun (WGS) entry which is preliminary data.</text>
</comment>
<feature type="repeat" description="ANK" evidence="4">
    <location>
        <begin position="462"/>
        <end position="494"/>
    </location>
</feature>
<evidence type="ECO:0000259" key="6">
    <source>
        <dbReference type="PROSITE" id="PS51382"/>
    </source>
</evidence>
<evidence type="ECO:0000256" key="4">
    <source>
        <dbReference type="PROSITE-ProRule" id="PRU00023"/>
    </source>
</evidence>
<evidence type="ECO:0000313" key="8">
    <source>
        <dbReference type="EMBL" id="KAK8874705.1"/>
    </source>
</evidence>
<sequence>MKFGCDFYKAQRPQWANAYLDYDGLKQILKRKDLGHQRYDFLKDSLSEQTIQLNRFVDKQSSLVSLWFQVLKSRFSIQPSTSLALHDWTKIALPELNDLESSLLEVLSFVKQVETFSGLNRDAIARILRKAEAGEENWTWPSQDNGSLYVRPWSVEAARMTALLQDLQRTIDLRLEEGNDASSRSLILEKVHPVALGCSQEDVVDEVRADNSSALMVVLASPVSYLENQAMLYSVTQVAIVHQSIDCIESLLDEITVTLDGHLCIHQDLLQQLITQFCRNSSLTANEMPANAVEHDLLGKIIKHLSPYQHHLLWIRDWRERLPLHYAAQYGLVDISSQMIKLMGPSMMLEADAFGETPLSLAISSGHSDIVNMFVDLDIHRPDSNVSVFTDEIVGSLMTTAIRSMSNDIILKLIKLEKGTNSQDQFGRTPLYNAVRSGLVDTVRALLDSTVELDLSITDDAYHWTPLTAACVCGHTEVVRLLLLAGANSSYLDRRGWSALDHAAYRGHMSIVAMLQDTLATCVGDMAEPKISNLPRPEPVTCGKPRPTYITAVSSGDPISSSVFVNLGSFDVADRGSPVDLEGCSHKKTRTLVTPRQKYLEVSTTESPDISHRVSLPFLGDIGDTTWHFSTKNADRTKLSFKLFERDEYDDDNHKLIASSIALLDSIKGWFRPERQSLRRDSAVALISPGGDFVGSVSFTFLVCKPYEPKQTLLTRRPQKMRSLTPAQVIAHRGLGLNENELRRLQIGEHTLLSLKTALDNGADFIEFDVQVTRDRVPVIYHDWSVSETGLDTPIHSMTYAQWMAISDSQTDPHHDTPRGRLPWDERSRPSLPPRRPSRSLCGRQNLVSNAMLQRMKHTVDYSIRNMKGNTRGDFIHDRFITLRQLFEKFTEDVSFDIELKYPMLSEVEEWGLEPYATEMNQYLDDILDVVFELGGERSIFFTCFNPEICILLSTKQKTYPVVFLNDSMVSGDAGDRRATSLQRAVRFAQQWGLQGIVMASEPLVAAPKLIRYVKELGLFCGSYGALNDIPEFAKKQAAEGLDALVVNNVRLISNTLRGS</sequence>
<dbReference type="InterPro" id="IPR036770">
    <property type="entry name" value="Ankyrin_rpt-contain_sf"/>
</dbReference>
<dbReference type="PANTHER" id="PTHR22958:SF1">
    <property type="entry name" value="GLYCEROPHOSPHOCHOLINE PHOSPHODIESTERASE GPCPD1"/>
    <property type="match status" value="1"/>
</dbReference>
<dbReference type="InterPro" id="IPR030395">
    <property type="entry name" value="GP_PDE_dom"/>
</dbReference>
<accession>A0ABR2JBS1</accession>
<dbReference type="SMART" id="SM00248">
    <property type="entry name" value="ANK"/>
    <property type="match status" value="5"/>
</dbReference>
<dbReference type="InterPro" id="IPR017946">
    <property type="entry name" value="PLC-like_Pdiesterase_TIM-brl"/>
</dbReference>
<evidence type="ECO:0000256" key="3">
    <source>
        <dbReference type="ARBA" id="ARBA00023043"/>
    </source>
</evidence>
<dbReference type="SUPFAM" id="SSF48403">
    <property type="entry name" value="Ankyrin repeat"/>
    <property type="match status" value="1"/>
</dbReference>
<dbReference type="Gene3D" id="3.20.20.190">
    <property type="entry name" value="Phosphatidylinositol (PI) phosphodiesterase"/>
    <property type="match status" value="1"/>
</dbReference>
<keyword evidence="9" id="KW-1185">Reference proteome</keyword>
<dbReference type="InterPro" id="IPR004331">
    <property type="entry name" value="SPX_dom"/>
</dbReference>
<dbReference type="CDD" id="cd14447">
    <property type="entry name" value="SPX"/>
    <property type="match status" value="1"/>
</dbReference>
<dbReference type="Pfam" id="PF12796">
    <property type="entry name" value="Ank_2"/>
    <property type="match status" value="2"/>
</dbReference>
<evidence type="ECO:0000313" key="9">
    <source>
        <dbReference type="Proteomes" id="UP001390339"/>
    </source>
</evidence>
<dbReference type="SUPFAM" id="SSF51695">
    <property type="entry name" value="PLC-like phosphodiesterases"/>
    <property type="match status" value="1"/>
</dbReference>
<dbReference type="PANTHER" id="PTHR22958">
    <property type="entry name" value="GLYCEROPHOSPHORYL DIESTER PHOSPHODIESTERASE"/>
    <property type="match status" value="1"/>
</dbReference>
<evidence type="ECO:0000256" key="1">
    <source>
        <dbReference type="ARBA" id="ARBA00022737"/>
    </source>
</evidence>